<accession>A0ABN7VM49</accession>
<name>A0ABN7VM49_GIGMA</name>
<feature type="non-terminal residue" evidence="1">
    <location>
        <position position="1"/>
    </location>
</feature>
<dbReference type="EMBL" id="CAJVQB010017562">
    <property type="protein sequence ID" value="CAG8784730.1"/>
    <property type="molecule type" value="Genomic_DNA"/>
</dbReference>
<protein>
    <submittedName>
        <fullName evidence="1">34320_t:CDS:1</fullName>
    </submittedName>
</protein>
<organism evidence="1 2">
    <name type="scientific">Gigaspora margarita</name>
    <dbReference type="NCBI Taxonomy" id="4874"/>
    <lineage>
        <taxon>Eukaryota</taxon>
        <taxon>Fungi</taxon>
        <taxon>Fungi incertae sedis</taxon>
        <taxon>Mucoromycota</taxon>
        <taxon>Glomeromycotina</taxon>
        <taxon>Glomeromycetes</taxon>
        <taxon>Diversisporales</taxon>
        <taxon>Gigasporaceae</taxon>
        <taxon>Gigaspora</taxon>
    </lineage>
</organism>
<evidence type="ECO:0000313" key="1">
    <source>
        <dbReference type="EMBL" id="CAG8784730.1"/>
    </source>
</evidence>
<keyword evidence="2" id="KW-1185">Reference proteome</keyword>
<evidence type="ECO:0000313" key="2">
    <source>
        <dbReference type="Proteomes" id="UP000789901"/>
    </source>
</evidence>
<proteinExistence type="predicted"/>
<comment type="caution">
    <text evidence="1">The sequence shown here is derived from an EMBL/GenBank/DDBJ whole genome shotgun (WGS) entry which is preliminary data.</text>
</comment>
<dbReference type="Proteomes" id="UP000789901">
    <property type="component" value="Unassembled WGS sequence"/>
</dbReference>
<gene>
    <name evidence="1" type="ORF">GMARGA_LOCUS20247</name>
</gene>
<reference evidence="1 2" key="1">
    <citation type="submission" date="2021-06" db="EMBL/GenBank/DDBJ databases">
        <authorList>
            <person name="Kallberg Y."/>
            <person name="Tangrot J."/>
            <person name="Rosling A."/>
        </authorList>
    </citation>
    <scope>NUCLEOTIDE SEQUENCE [LARGE SCALE GENOMIC DNA]</scope>
    <source>
        <strain evidence="1 2">120-4 pot B 10/14</strain>
    </source>
</reference>
<sequence>EDINMMDIEEEDLPTEQEAFKAAMQKHTTIPKITRCEANFLGDYIHNKVWKTMKPQLPLIAEDNLEPCQNFQYTSDGFIFDNIPKYNWSYVEFLNIKFGARKKEKNKYILNWCGPDAQCWCKNILYQSKSWCKQCYTDYRIWNALKQIPVRKLAICYEETSIQKETESMELFTKAAKFNNWCHDTDNWPIEETIPASEGWPELVTESETDM</sequence>